<evidence type="ECO:0000313" key="2">
    <source>
        <dbReference type="EMBL" id="KAJ4828859.1"/>
    </source>
</evidence>
<proteinExistence type="predicted"/>
<gene>
    <name evidence="2" type="ORF">Tsubulata_023182</name>
</gene>
<reference evidence="2" key="2">
    <citation type="journal article" date="2023" name="Plants (Basel)">
        <title>Annotation of the Turnera subulata (Passifloraceae) Draft Genome Reveals the S-Locus Evolved after the Divergence of Turneroideae from Passifloroideae in a Stepwise Manner.</title>
        <authorList>
            <person name="Henning P.M."/>
            <person name="Roalson E.H."/>
            <person name="Mir W."/>
            <person name="McCubbin A.G."/>
            <person name="Shore J.S."/>
        </authorList>
    </citation>
    <scope>NUCLEOTIDE SEQUENCE</scope>
    <source>
        <strain evidence="2">F60SS</strain>
    </source>
</reference>
<accession>A0A9Q0FC93</accession>
<dbReference type="Proteomes" id="UP001141552">
    <property type="component" value="Unassembled WGS sequence"/>
</dbReference>
<keyword evidence="3" id="KW-1185">Reference proteome</keyword>
<sequence>MSWISHMDAQYMNTSYPYNSAGSFIEYFEGLTYEHVNFIFEGGSHLQDSVYPSVSTNFYKFGTAQPGSAYYDHSHNYEVHDHAPRNDEYRRPLENSSTVANERTSAVNTEWEGTENRPAHNDPVECLRRRQNAPDYQVIWQDNVDPDAMSYEELLELGETVGTQSRGLSQELISLLPVSKHKRSFFSRRKSRSERY</sequence>
<evidence type="ECO:0000256" key="1">
    <source>
        <dbReference type="SAM" id="MobiDB-lite"/>
    </source>
</evidence>
<dbReference type="PANTHER" id="PTHR46400">
    <property type="entry name" value="RING/U-BOX SUPERFAMILY PROTEIN"/>
    <property type="match status" value="1"/>
</dbReference>
<dbReference type="AlphaFoldDB" id="A0A9Q0FC93"/>
<dbReference type="GO" id="GO:0004842">
    <property type="term" value="F:ubiquitin-protein transferase activity"/>
    <property type="evidence" value="ECO:0007669"/>
    <property type="project" value="InterPro"/>
</dbReference>
<reference evidence="2" key="1">
    <citation type="submission" date="2022-02" db="EMBL/GenBank/DDBJ databases">
        <authorList>
            <person name="Henning P.M."/>
            <person name="McCubbin A.G."/>
            <person name="Shore J.S."/>
        </authorList>
    </citation>
    <scope>NUCLEOTIDE SEQUENCE</scope>
    <source>
        <strain evidence="2">F60SS</strain>
        <tissue evidence="2">Leaves</tissue>
    </source>
</reference>
<feature type="region of interest" description="Disordered" evidence="1">
    <location>
        <begin position="87"/>
        <end position="122"/>
    </location>
</feature>
<feature type="compositionally biased region" description="Polar residues" evidence="1">
    <location>
        <begin position="94"/>
        <end position="108"/>
    </location>
</feature>
<dbReference type="PANTHER" id="PTHR46400:SF5">
    <property type="entry name" value="RING-TYPE DOMAIN-CONTAINING PROTEIN"/>
    <property type="match status" value="1"/>
</dbReference>
<dbReference type="GO" id="GO:0016567">
    <property type="term" value="P:protein ubiquitination"/>
    <property type="evidence" value="ECO:0007669"/>
    <property type="project" value="InterPro"/>
</dbReference>
<dbReference type="GO" id="GO:0046621">
    <property type="term" value="P:negative regulation of organ growth"/>
    <property type="evidence" value="ECO:0007669"/>
    <property type="project" value="InterPro"/>
</dbReference>
<name>A0A9Q0FC93_9ROSI</name>
<dbReference type="OrthoDB" id="9984778at2759"/>
<dbReference type="InterPro" id="IPR033276">
    <property type="entry name" value="BB"/>
</dbReference>
<dbReference type="GO" id="GO:0048437">
    <property type="term" value="P:floral organ development"/>
    <property type="evidence" value="ECO:0007669"/>
    <property type="project" value="TreeGrafter"/>
</dbReference>
<dbReference type="EMBL" id="JAKUCV010006063">
    <property type="protein sequence ID" value="KAJ4828859.1"/>
    <property type="molecule type" value="Genomic_DNA"/>
</dbReference>
<evidence type="ECO:0000313" key="3">
    <source>
        <dbReference type="Proteomes" id="UP001141552"/>
    </source>
</evidence>
<protein>
    <submittedName>
        <fullName evidence="2">Uncharacterized protein</fullName>
    </submittedName>
</protein>
<comment type="caution">
    <text evidence="2">The sequence shown here is derived from an EMBL/GenBank/DDBJ whole genome shotgun (WGS) entry which is preliminary data.</text>
</comment>
<dbReference type="GO" id="GO:0031624">
    <property type="term" value="F:ubiquitin conjugating enzyme binding"/>
    <property type="evidence" value="ECO:0007669"/>
    <property type="project" value="TreeGrafter"/>
</dbReference>
<organism evidence="2 3">
    <name type="scientific">Turnera subulata</name>
    <dbReference type="NCBI Taxonomy" id="218843"/>
    <lineage>
        <taxon>Eukaryota</taxon>
        <taxon>Viridiplantae</taxon>
        <taxon>Streptophyta</taxon>
        <taxon>Embryophyta</taxon>
        <taxon>Tracheophyta</taxon>
        <taxon>Spermatophyta</taxon>
        <taxon>Magnoliopsida</taxon>
        <taxon>eudicotyledons</taxon>
        <taxon>Gunneridae</taxon>
        <taxon>Pentapetalae</taxon>
        <taxon>rosids</taxon>
        <taxon>fabids</taxon>
        <taxon>Malpighiales</taxon>
        <taxon>Passifloraceae</taxon>
        <taxon>Turnera</taxon>
    </lineage>
</organism>